<feature type="binding site" evidence="18">
    <location>
        <position position="277"/>
    </location>
    <ligand>
        <name>FAD</name>
        <dbReference type="ChEBI" id="CHEBI:57692"/>
    </ligand>
</feature>
<dbReference type="InterPro" id="IPR027477">
    <property type="entry name" value="Succ_DH/fumarate_Rdtase_cat_sf"/>
</dbReference>
<accession>A0AAQ3LZK9</accession>
<dbReference type="InterPro" id="IPR003952">
    <property type="entry name" value="FRD_SDH_FAD_BS"/>
</dbReference>
<protein>
    <recommendedName>
        <fullName evidence="20">Succinate dehydrogenase [ubiquinone] flavoprotein subunit, mitochondrial</fullName>
        <ecNumber evidence="20">1.3.5.1</ecNumber>
    </recommendedName>
</protein>
<evidence type="ECO:0000256" key="6">
    <source>
        <dbReference type="ARBA" id="ARBA00022630"/>
    </source>
</evidence>
<dbReference type="GO" id="GO:0006099">
    <property type="term" value="P:tricarboxylic acid cycle"/>
    <property type="evidence" value="ECO:0007669"/>
    <property type="project" value="UniProtKB-KW"/>
</dbReference>
<evidence type="ECO:0000256" key="7">
    <source>
        <dbReference type="ARBA" id="ARBA00022792"/>
    </source>
</evidence>
<dbReference type="Gene3D" id="1.20.58.100">
    <property type="entry name" value="Fumarate reductase/succinate dehydrogenase flavoprotein-like, C-terminal domain"/>
    <property type="match status" value="1"/>
</dbReference>
<comment type="similarity">
    <text evidence="3 20">Belongs to the FAD-dependent oxidoreductase 2 family. FRD/SDH subfamily.</text>
</comment>
<feature type="binding site" evidence="18">
    <location>
        <begin position="93"/>
        <end position="108"/>
    </location>
    <ligand>
        <name>FAD</name>
        <dbReference type="ChEBI" id="CHEBI:57692"/>
    </ligand>
</feature>
<dbReference type="InterPro" id="IPR030664">
    <property type="entry name" value="SdhA/FrdA/AprA"/>
</dbReference>
<dbReference type="PANTHER" id="PTHR11632">
    <property type="entry name" value="SUCCINATE DEHYDROGENASE 2 FLAVOPROTEIN SUBUNIT"/>
    <property type="match status" value="1"/>
</dbReference>
<feature type="domain" description="FAD-dependent oxidoreductase 2 FAD-binding" evidence="21">
    <location>
        <begin position="65"/>
        <end position="461"/>
    </location>
</feature>
<comment type="cofactor">
    <cofactor evidence="18">
        <name>FAD</name>
        <dbReference type="ChEBI" id="CHEBI:57692"/>
    </cofactor>
    <text evidence="18">Flavinylated by SdhE, about 5% flavinylation occurs in the absence of SdhE.</text>
</comment>
<keyword evidence="10 20" id="KW-0249">Electron transport</keyword>
<dbReference type="FunFam" id="1.20.58.100:FF:000001">
    <property type="entry name" value="Succinate dehydrogenase flavoprotein subunit (SdhA)"/>
    <property type="match status" value="1"/>
</dbReference>
<evidence type="ECO:0000256" key="20">
    <source>
        <dbReference type="RuleBase" id="RU362051"/>
    </source>
</evidence>
<evidence type="ECO:0000256" key="19">
    <source>
        <dbReference type="PIRSR" id="PIRSR611281-4"/>
    </source>
</evidence>
<dbReference type="InterPro" id="IPR011281">
    <property type="entry name" value="Succ_DH_flav_su_fwd"/>
</dbReference>
<dbReference type="EC" id="1.3.5.1" evidence="20"/>
<evidence type="ECO:0000256" key="14">
    <source>
        <dbReference type="ARBA" id="ARBA00049220"/>
    </source>
</evidence>
<keyword evidence="5 20" id="KW-0816">Tricarboxylic acid cycle</keyword>
<dbReference type="PANTHER" id="PTHR11632:SF51">
    <property type="entry name" value="SUCCINATE DEHYDROGENASE [UBIQUINONE] FLAVOPROTEIN SUBUNIT, MITOCHONDRIAL"/>
    <property type="match status" value="1"/>
</dbReference>
<name>A0AAQ3LZK9_9PEZI</name>
<evidence type="ECO:0000256" key="18">
    <source>
        <dbReference type="PIRSR" id="PIRSR611281-3"/>
    </source>
</evidence>
<dbReference type="Pfam" id="PF02910">
    <property type="entry name" value="Succ_DH_flav_C"/>
    <property type="match status" value="1"/>
</dbReference>
<keyword evidence="24" id="KW-1185">Reference proteome</keyword>
<keyword evidence="11 20" id="KW-0560">Oxidoreductase</keyword>
<evidence type="ECO:0000256" key="10">
    <source>
        <dbReference type="ARBA" id="ARBA00022982"/>
    </source>
</evidence>
<keyword evidence="9 20" id="KW-0809">Transit peptide</keyword>
<dbReference type="Gene3D" id="4.10.80.40">
    <property type="entry name" value="succinate dehydrogenase protein domain"/>
    <property type="match status" value="1"/>
</dbReference>
<organism evidence="23 24">
    <name type="scientific">Acrodontium crateriforme</name>
    <dbReference type="NCBI Taxonomy" id="150365"/>
    <lineage>
        <taxon>Eukaryota</taxon>
        <taxon>Fungi</taxon>
        <taxon>Dikarya</taxon>
        <taxon>Ascomycota</taxon>
        <taxon>Pezizomycotina</taxon>
        <taxon>Dothideomycetes</taxon>
        <taxon>Dothideomycetidae</taxon>
        <taxon>Mycosphaerellales</taxon>
        <taxon>Teratosphaeriaceae</taxon>
        <taxon>Acrodontium</taxon>
    </lineage>
</organism>
<dbReference type="SUPFAM" id="SSF46977">
    <property type="entry name" value="Succinate dehydrogenase/fumarate reductase flavoprotein C-terminal domain"/>
    <property type="match status" value="1"/>
</dbReference>
<evidence type="ECO:0000256" key="4">
    <source>
        <dbReference type="ARBA" id="ARBA00022448"/>
    </source>
</evidence>
<keyword evidence="8 18" id="KW-0274">FAD</keyword>
<gene>
    <name evidence="23" type="ORF">R9X50_00149700</name>
</gene>
<feature type="binding site" evidence="18">
    <location>
        <position position="444"/>
    </location>
    <ligand>
        <name>FAD</name>
        <dbReference type="ChEBI" id="CHEBI:57692"/>
    </ligand>
</feature>
<dbReference type="InterPro" id="IPR014006">
    <property type="entry name" value="Succ_Dhase_FrdA_Gneg"/>
</dbReference>
<evidence type="ECO:0000256" key="5">
    <source>
        <dbReference type="ARBA" id="ARBA00022532"/>
    </source>
</evidence>
<evidence type="ECO:0000259" key="22">
    <source>
        <dbReference type="Pfam" id="PF02910"/>
    </source>
</evidence>
<evidence type="ECO:0000259" key="21">
    <source>
        <dbReference type="Pfam" id="PF00890"/>
    </source>
</evidence>
<keyword evidence="12" id="KW-0496">Mitochondrion</keyword>
<evidence type="ECO:0000313" key="23">
    <source>
        <dbReference type="EMBL" id="WPG98703.1"/>
    </source>
</evidence>
<dbReference type="GO" id="GO:0006121">
    <property type="term" value="P:mitochondrial electron transport, succinate to ubiquinone"/>
    <property type="evidence" value="ECO:0007669"/>
    <property type="project" value="TreeGrafter"/>
</dbReference>
<evidence type="ECO:0000256" key="2">
    <source>
        <dbReference type="ARBA" id="ARBA00004788"/>
    </source>
</evidence>
<keyword evidence="7" id="KW-0999">Mitochondrion inner membrane</keyword>
<feature type="binding site" evidence="17">
    <location>
        <position position="298"/>
    </location>
    <ligand>
        <name>substrate</name>
    </ligand>
</feature>
<proteinExistence type="inferred from homology"/>
<evidence type="ECO:0000256" key="16">
    <source>
        <dbReference type="PIRSR" id="PIRSR000171-1"/>
    </source>
</evidence>
<feature type="binding site" evidence="17">
    <location>
        <position position="409"/>
    </location>
    <ligand>
        <name>substrate</name>
    </ligand>
</feature>
<evidence type="ECO:0000256" key="1">
    <source>
        <dbReference type="ARBA" id="ARBA00004443"/>
    </source>
</evidence>
<comment type="pathway">
    <text evidence="2 20">Carbohydrate metabolism; tricarboxylic acid cycle; fumarate from succinate (eukaryal route): step 1/1.</text>
</comment>
<comment type="subcellular location">
    <subcellularLocation>
        <location evidence="1 20">Mitochondrion inner membrane</location>
        <topology evidence="1 20">Peripheral membrane protein</topology>
        <orientation evidence="1 20">Matrix side</orientation>
    </subcellularLocation>
</comment>
<feature type="binding site" evidence="18">
    <location>
        <begin position="70"/>
        <end position="75"/>
    </location>
    <ligand>
        <name>FAD</name>
        <dbReference type="ChEBI" id="CHEBI:57692"/>
    </ligand>
</feature>
<dbReference type="NCBIfam" id="TIGR01816">
    <property type="entry name" value="sdhA_forward"/>
    <property type="match status" value="1"/>
</dbReference>
<dbReference type="Proteomes" id="UP001303373">
    <property type="component" value="Chromosome 2"/>
</dbReference>
<dbReference type="GO" id="GO:0008177">
    <property type="term" value="F:succinate dehydrogenase (quinone) activity"/>
    <property type="evidence" value="ECO:0007669"/>
    <property type="project" value="UniProtKB-EC"/>
</dbReference>
<dbReference type="FunFam" id="3.90.700.10:FF:000001">
    <property type="entry name" value="Mitochondrial succinate dehydrogenase flavoprotein subunit"/>
    <property type="match status" value="1"/>
</dbReference>
<keyword evidence="4 20" id="KW-0813">Transport</keyword>
<keyword evidence="6 18" id="KW-0285">Flavoprotein</keyword>
<reference evidence="23 24" key="1">
    <citation type="submission" date="2023-11" db="EMBL/GenBank/DDBJ databases">
        <title>An acidophilic fungus is an integral part of prey digestion in a carnivorous sundew plant.</title>
        <authorList>
            <person name="Tsai I.J."/>
        </authorList>
    </citation>
    <scope>NUCLEOTIDE SEQUENCE [LARGE SCALE GENOMIC DNA]</scope>
    <source>
        <strain evidence="23">169a</strain>
    </source>
</reference>
<dbReference type="AlphaFoldDB" id="A0AAQ3LZK9"/>
<evidence type="ECO:0000256" key="13">
    <source>
        <dbReference type="ARBA" id="ARBA00023136"/>
    </source>
</evidence>
<evidence type="ECO:0000313" key="24">
    <source>
        <dbReference type="Proteomes" id="UP001303373"/>
    </source>
</evidence>
<evidence type="ECO:0000256" key="17">
    <source>
        <dbReference type="PIRSR" id="PIRSR611281-2"/>
    </source>
</evidence>
<dbReference type="FunFam" id="4.10.80.40:FF:000002">
    <property type="entry name" value="Succinate dehydrogenase [ubiquinone] flavoprotein subunit, mitochondrial"/>
    <property type="match status" value="1"/>
</dbReference>
<dbReference type="PROSITE" id="PS00504">
    <property type="entry name" value="FRD_SDH_FAD_BINDING"/>
    <property type="match status" value="1"/>
</dbReference>
<dbReference type="InterPro" id="IPR036188">
    <property type="entry name" value="FAD/NAD-bd_sf"/>
</dbReference>
<evidence type="ECO:0000256" key="3">
    <source>
        <dbReference type="ARBA" id="ARBA00008040"/>
    </source>
</evidence>
<dbReference type="PIRSF" id="PIRSF000171">
    <property type="entry name" value="SDHA_APRA_LASPO"/>
    <property type="match status" value="1"/>
</dbReference>
<dbReference type="Pfam" id="PF00890">
    <property type="entry name" value="FAD_binding_2"/>
    <property type="match status" value="1"/>
</dbReference>
<evidence type="ECO:0000256" key="8">
    <source>
        <dbReference type="ARBA" id="ARBA00022827"/>
    </source>
</evidence>
<dbReference type="NCBIfam" id="TIGR01812">
    <property type="entry name" value="sdhA_frdA_Gneg"/>
    <property type="match status" value="1"/>
</dbReference>
<comment type="function">
    <text evidence="15 20">Flavoprotein (FP) subunit of succinate dehydrogenase (SDH) that is involved in complex II of the mitochondrial electron transport chain and is responsible for transferring electrons from succinate to ubiquinone (coenzyme Q).</text>
</comment>
<dbReference type="Gene3D" id="3.90.700.10">
    <property type="entry name" value="Succinate dehydrogenase/fumarate reductase flavoprotein, catalytic domain"/>
    <property type="match status" value="1"/>
</dbReference>
<evidence type="ECO:0000256" key="11">
    <source>
        <dbReference type="ARBA" id="ARBA00023002"/>
    </source>
</evidence>
<feature type="binding site" evidence="17">
    <location>
        <position position="310"/>
    </location>
    <ligand>
        <name>substrate</name>
    </ligand>
</feature>
<dbReference type="GO" id="GO:0005743">
    <property type="term" value="C:mitochondrial inner membrane"/>
    <property type="evidence" value="ECO:0007669"/>
    <property type="project" value="UniProtKB-SubCell"/>
</dbReference>
<dbReference type="GO" id="GO:0050660">
    <property type="term" value="F:flavin adenine dinucleotide binding"/>
    <property type="evidence" value="ECO:0007669"/>
    <property type="project" value="InterPro"/>
</dbReference>
<dbReference type="FunFam" id="3.50.50.60:FF:000482">
    <property type="entry name" value="Succinate dehydrogenase complex, subunit A, flavoprotein (Fp)"/>
    <property type="match status" value="1"/>
</dbReference>
<keyword evidence="13 20" id="KW-0472">Membrane</keyword>
<dbReference type="InterPro" id="IPR003953">
    <property type="entry name" value="FAD-dep_OxRdtase_2_FAD-bd"/>
</dbReference>
<feature type="modified residue" description="Tele-8alpha-FAD histidine" evidence="19">
    <location>
        <position position="101"/>
    </location>
</feature>
<feature type="binding site" evidence="18">
    <location>
        <begin position="460"/>
        <end position="461"/>
    </location>
    <ligand>
        <name>FAD</name>
        <dbReference type="ChEBI" id="CHEBI:57692"/>
    </ligand>
</feature>
<evidence type="ECO:0000256" key="9">
    <source>
        <dbReference type="ARBA" id="ARBA00022946"/>
    </source>
</evidence>
<dbReference type="InterPro" id="IPR037099">
    <property type="entry name" value="Fum_R/Succ_DH_flav-like_C_sf"/>
</dbReference>
<feature type="domain" description="Fumarate reductase/succinate dehydrogenase flavoprotein-like C-terminal" evidence="22">
    <location>
        <begin position="516"/>
        <end position="652"/>
    </location>
</feature>
<dbReference type="EMBL" id="CP138581">
    <property type="protein sequence ID" value="WPG98703.1"/>
    <property type="molecule type" value="Genomic_DNA"/>
</dbReference>
<dbReference type="SUPFAM" id="SSF51905">
    <property type="entry name" value="FAD/NAD(P)-binding domain"/>
    <property type="match status" value="1"/>
</dbReference>
<comment type="catalytic activity">
    <reaction evidence="14 20">
        <text>a quinone + succinate = fumarate + a quinol</text>
        <dbReference type="Rhea" id="RHEA:40523"/>
        <dbReference type="ChEBI" id="CHEBI:24646"/>
        <dbReference type="ChEBI" id="CHEBI:29806"/>
        <dbReference type="ChEBI" id="CHEBI:30031"/>
        <dbReference type="ChEBI" id="CHEBI:132124"/>
        <dbReference type="EC" id="1.3.5.1"/>
    </reaction>
</comment>
<dbReference type="SUPFAM" id="SSF56425">
    <property type="entry name" value="Succinate dehydrogenase/fumarate reductase flavoprotein, catalytic domain"/>
    <property type="match status" value="1"/>
</dbReference>
<dbReference type="InterPro" id="IPR015939">
    <property type="entry name" value="Fum_Rdtase/Succ_DH_flav-like_C"/>
</dbReference>
<evidence type="ECO:0000256" key="15">
    <source>
        <dbReference type="ARBA" id="ARBA00059077"/>
    </source>
</evidence>
<dbReference type="GO" id="GO:0009055">
    <property type="term" value="F:electron transfer activity"/>
    <property type="evidence" value="ECO:0007669"/>
    <property type="project" value="TreeGrafter"/>
</dbReference>
<sequence length="652" mass="71759">MSRSLSKTWLYGSNIFQSSHFCSQRSSQYCKSQRRTLLDHAQRRRATTSSIKSSFDFPVIDHHFDAIVVGAGGAGLRAAVGLTESGLNTACITKLFPTRSHTVAAQGGINAALGNMTKDDWRWHVYDTVKGSDWLGDQDAIHYMCREAPRTVYELENYGMAFSRTNDGRIYQRAIGGQSLEYGKGGQAYRCCAAADRTGHAILHTLYGQSLKSNTNFFIEYFCIDLLMVDGTCIGVLCMSMEDGTLHRIFAKNTVLATGGYGRSYFSCTSAHTSTGDGNAMVARAGLPNQDFEFIQFHPSGIYGAGVLITEGARGEGGYLLNGKGERFMERYAPTAKDLASRDVVSRSMNIEIRDGRGAGPEKDHIYLQLSHLPKETIYERLPGIAETASIFAGIDITKDPIPVLPTVHYCMGGVPTNWKGEVLTVDPSTGTEKPVEGLYAAGEVASVSVHGANRLGANSLLDIVVFGRACALDIASKFEPGMAHKKAPENIGFDSLAEMEQIRQADGDILSAQIRTDMQKTMQSDVAVFRTKDALEEGNKKLQKLQKDFSTRVGIKDRSMIWNSDLVETLELRNLLTCAAQTVKSALMREESRGSHAREDFPDRNDAEWMKHSLTWQSRPGDEVTVGYRKVTMDTLDEAECKSVPPVKRSY</sequence>
<dbReference type="Gene3D" id="3.50.50.60">
    <property type="entry name" value="FAD/NAD(P)-binding domain"/>
    <property type="match status" value="1"/>
</dbReference>
<feature type="binding site" evidence="17">
    <location>
        <position position="455"/>
    </location>
    <ligand>
        <name>substrate</name>
    </ligand>
</feature>
<evidence type="ECO:0000256" key="12">
    <source>
        <dbReference type="ARBA" id="ARBA00023128"/>
    </source>
</evidence>
<feature type="active site" description="Proton acceptor" evidence="16">
    <location>
        <position position="342"/>
    </location>
</feature>